<reference evidence="1 2" key="1">
    <citation type="submission" date="2018-01" db="EMBL/GenBank/DDBJ databases">
        <title>Whole genome sequencing of Histamine producing bacteria.</title>
        <authorList>
            <person name="Butler K."/>
        </authorList>
    </citation>
    <scope>NUCLEOTIDE SEQUENCE [LARGE SCALE GENOMIC DNA]</scope>
    <source>
        <strain evidence="1 2">DSM 100436</strain>
    </source>
</reference>
<dbReference type="RefSeq" id="WP_107272002.1">
    <property type="nucleotide sequence ID" value="NZ_PYMA01000006.1"/>
</dbReference>
<evidence type="ECO:0008006" key="3">
    <source>
        <dbReference type="Google" id="ProtNLM"/>
    </source>
</evidence>
<gene>
    <name evidence="1" type="ORF">C9I98_11420</name>
</gene>
<protein>
    <recommendedName>
        <fullName evidence="3">Flagellar hook-length control protein FliK</fullName>
    </recommendedName>
</protein>
<evidence type="ECO:0000313" key="2">
    <source>
        <dbReference type="Proteomes" id="UP000241771"/>
    </source>
</evidence>
<sequence>MNSIRGDHQSIAVQTKNGQADVKKVPQDTKKMSTNVVERTQLPQSVQLTPTSSGVNTKHTPLSQLSQLLQQMNVLQRLFTTINPASNASTPPVASPLSQLFSQLLQPSNQALLIRWLQQGAGKNALIELLTQRQDPNSALRQWLGQLPQQQQEETLALLKLAIEQRLAPLPPSREPESIMLYWPLLQPNGREARIAVYQQHQEKRNGQPGKPKWKVKLTLPIATNDSLEATANWNGEQLDLLFESGNGHVIRKTEQLAPLLEARLEMLGLKANSIQYNQLEPAPLTPTATTTSGILVTV</sequence>
<keyword evidence="2" id="KW-1185">Reference proteome</keyword>
<evidence type="ECO:0000313" key="1">
    <source>
        <dbReference type="EMBL" id="PSW19519.1"/>
    </source>
</evidence>
<dbReference type="EMBL" id="PYMA01000006">
    <property type="protein sequence ID" value="PSW19519.1"/>
    <property type="molecule type" value="Genomic_DNA"/>
</dbReference>
<proteinExistence type="predicted"/>
<dbReference type="Proteomes" id="UP000241771">
    <property type="component" value="Unassembled WGS sequence"/>
</dbReference>
<dbReference type="AlphaFoldDB" id="A0A2T3NTE9"/>
<name>A0A2T3NTE9_9GAMM</name>
<accession>A0A2T3NTE9</accession>
<comment type="caution">
    <text evidence="1">The sequence shown here is derived from an EMBL/GenBank/DDBJ whole genome shotgun (WGS) entry which is preliminary data.</text>
</comment>
<organism evidence="1 2">
    <name type="scientific">Photobacterium sanctipauli</name>
    <dbReference type="NCBI Taxonomy" id="1342794"/>
    <lineage>
        <taxon>Bacteria</taxon>
        <taxon>Pseudomonadati</taxon>
        <taxon>Pseudomonadota</taxon>
        <taxon>Gammaproteobacteria</taxon>
        <taxon>Vibrionales</taxon>
        <taxon>Vibrionaceae</taxon>
        <taxon>Photobacterium</taxon>
    </lineage>
</organism>